<dbReference type="Gene3D" id="3.40.50.200">
    <property type="entry name" value="Peptidase S8/S53 domain"/>
    <property type="match status" value="2"/>
</dbReference>
<keyword evidence="4" id="KW-0720">Serine protease</keyword>
<feature type="domain" description="Peptidase S8/S53" evidence="7">
    <location>
        <begin position="235"/>
        <end position="594"/>
    </location>
</feature>
<gene>
    <name evidence="8" type="ORF">ACK2TP_02570</name>
</gene>
<sequence length="615" mass="62712">MNQKKLLHIAAMLAASLAFSATHAQSTEATAGLAPSALKQIQAVYAIKASLSPVEQKMSFNLVLLSRQAQGKLPKELASLVRVPQTDAQGKIAVDVNARPGVRLASSLAKFGDVDASSTSIAGHHARAHVGLANLLKLASESDVQTVEEAALAHTNVGSVTSQGYVAHRANSVISSGVTGAGIKVGVLSDSAYPARVAALIASGDLPSDTVVLPGQAGPSDNSGEDEGAAMMEIVHDIAPNAKLFFASAFNGAASFADNIRTLRNTYGCDIIVDDISYFNESAFQDGPIAQAVNDVTANGALYFSAAANSGNLTSGTSGTWEGDFSPSTATLPAAFGPYGETGTLHNFSSNQPYDVLTSTAASGIGLHWSDPNGGSGNDYDLIITNSTGTSVLGIGGNSQTGTQNPYEFASATNGFPAGSRVYVLLYSGVARALHVDTERATLTIATSGATFGHNAGLNTFSTAAVYWNAARRGPAPFTGGSTNPDETFSSDGPRKIFYNPDGTPITPGNYLFSNGGGRTLQKPDAAGADGVTTATPGFAPFFGTSAAAPHLAGIAALIKSANPALTNTQIRNIMTSTTLDNMAAGVDRDSGYGIVSAINAVNAAKAVAASPAQQ</sequence>
<dbReference type="InterPro" id="IPR000209">
    <property type="entry name" value="Peptidase_S8/S53_dom"/>
</dbReference>
<organism evidence="8 9">
    <name type="scientific">Terriglobus aquaticus</name>
    <dbReference type="NCBI Taxonomy" id="940139"/>
    <lineage>
        <taxon>Bacteria</taxon>
        <taxon>Pseudomonadati</taxon>
        <taxon>Acidobacteriota</taxon>
        <taxon>Terriglobia</taxon>
        <taxon>Terriglobales</taxon>
        <taxon>Acidobacteriaceae</taxon>
        <taxon>Terriglobus</taxon>
    </lineage>
</organism>
<comment type="caution">
    <text evidence="5">Lacks conserved residue(s) required for the propagation of feature annotation.</text>
</comment>
<name>A0ABW9KG89_9BACT</name>
<evidence type="ECO:0000256" key="5">
    <source>
        <dbReference type="PROSITE-ProRule" id="PRU01240"/>
    </source>
</evidence>
<evidence type="ECO:0000256" key="6">
    <source>
        <dbReference type="SAM" id="SignalP"/>
    </source>
</evidence>
<dbReference type="SUPFAM" id="SSF52743">
    <property type="entry name" value="Subtilisin-like"/>
    <property type="match status" value="1"/>
</dbReference>
<evidence type="ECO:0000313" key="9">
    <source>
        <dbReference type="Proteomes" id="UP001634747"/>
    </source>
</evidence>
<evidence type="ECO:0000256" key="1">
    <source>
        <dbReference type="ARBA" id="ARBA00011073"/>
    </source>
</evidence>
<keyword evidence="3" id="KW-0378">Hydrolase</keyword>
<feature type="chain" id="PRO_5046167413" evidence="6">
    <location>
        <begin position="25"/>
        <end position="615"/>
    </location>
</feature>
<protein>
    <submittedName>
        <fullName evidence="8">S8 family peptidase</fullName>
    </submittedName>
</protein>
<comment type="similarity">
    <text evidence="1 5">Belongs to the peptidase S8 family.</text>
</comment>
<evidence type="ECO:0000256" key="2">
    <source>
        <dbReference type="ARBA" id="ARBA00022670"/>
    </source>
</evidence>
<dbReference type="RefSeq" id="WP_263413801.1">
    <property type="nucleotide sequence ID" value="NZ_BAABBH010000001.1"/>
</dbReference>
<dbReference type="InterPro" id="IPR015500">
    <property type="entry name" value="Peptidase_S8_subtilisin-rel"/>
</dbReference>
<dbReference type="Proteomes" id="UP001634747">
    <property type="component" value="Unassembled WGS sequence"/>
</dbReference>
<dbReference type="Pfam" id="PF00082">
    <property type="entry name" value="Peptidase_S8"/>
    <property type="match status" value="1"/>
</dbReference>
<dbReference type="PANTHER" id="PTHR43806:SF11">
    <property type="entry name" value="CEREVISIN-RELATED"/>
    <property type="match status" value="1"/>
</dbReference>
<dbReference type="InterPro" id="IPR034075">
    <property type="entry name" value="Glr3161-like_dom"/>
</dbReference>
<feature type="signal peptide" evidence="6">
    <location>
        <begin position="1"/>
        <end position="24"/>
    </location>
</feature>
<evidence type="ECO:0000256" key="3">
    <source>
        <dbReference type="ARBA" id="ARBA00022801"/>
    </source>
</evidence>
<dbReference type="InterPro" id="IPR036852">
    <property type="entry name" value="Peptidase_S8/S53_dom_sf"/>
</dbReference>
<evidence type="ECO:0000313" key="8">
    <source>
        <dbReference type="EMBL" id="MFN2974639.1"/>
    </source>
</evidence>
<dbReference type="CDD" id="cd05562">
    <property type="entry name" value="Peptidases_S53_like"/>
    <property type="match status" value="1"/>
</dbReference>
<dbReference type="InterPro" id="IPR050131">
    <property type="entry name" value="Peptidase_S8_subtilisin-like"/>
</dbReference>
<keyword evidence="6" id="KW-0732">Signal</keyword>
<evidence type="ECO:0000259" key="7">
    <source>
        <dbReference type="Pfam" id="PF00082"/>
    </source>
</evidence>
<dbReference type="PANTHER" id="PTHR43806">
    <property type="entry name" value="PEPTIDASE S8"/>
    <property type="match status" value="1"/>
</dbReference>
<dbReference type="EMBL" id="JBJYXY010000001">
    <property type="protein sequence ID" value="MFN2974639.1"/>
    <property type="molecule type" value="Genomic_DNA"/>
</dbReference>
<keyword evidence="9" id="KW-1185">Reference proteome</keyword>
<reference evidence="8 9" key="1">
    <citation type="submission" date="2024-12" db="EMBL/GenBank/DDBJ databases">
        <authorList>
            <person name="Lee Y."/>
        </authorList>
    </citation>
    <scope>NUCLEOTIDE SEQUENCE [LARGE SCALE GENOMIC DNA]</scope>
    <source>
        <strain evidence="8 9">03SUJ4</strain>
    </source>
</reference>
<keyword evidence="2" id="KW-0645">Protease</keyword>
<accession>A0ABW9KG89</accession>
<dbReference type="PRINTS" id="PR00723">
    <property type="entry name" value="SUBTILISIN"/>
</dbReference>
<dbReference type="PROSITE" id="PS51892">
    <property type="entry name" value="SUBTILASE"/>
    <property type="match status" value="1"/>
</dbReference>
<evidence type="ECO:0000256" key="4">
    <source>
        <dbReference type="ARBA" id="ARBA00022825"/>
    </source>
</evidence>
<proteinExistence type="inferred from homology"/>
<comment type="caution">
    <text evidence="8">The sequence shown here is derived from an EMBL/GenBank/DDBJ whole genome shotgun (WGS) entry which is preliminary data.</text>
</comment>